<dbReference type="SMART" id="SM00278">
    <property type="entry name" value="HhH1"/>
    <property type="match status" value="3"/>
</dbReference>
<dbReference type="PANTHER" id="PTHR23389:SF9">
    <property type="entry name" value="DNA LIGASE"/>
    <property type="match status" value="1"/>
</dbReference>
<evidence type="ECO:0000256" key="16">
    <source>
        <dbReference type="RuleBase" id="RU000618"/>
    </source>
</evidence>
<evidence type="ECO:0000256" key="11">
    <source>
        <dbReference type="ARBA" id="ARBA00023204"/>
    </source>
</evidence>
<dbReference type="InterPro" id="IPR036420">
    <property type="entry name" value="BRCT_dom_sf"/>
</dbReference>
<evidence type="ECO:0000256" key="12">
    <source>
        <dbReference type="ARBA" id="ARBA00023211"/>
    </source>
</evidence>
<dbReference type="SUPFAM" id="SSF47781">
    <property type="entry name" value="RuvA domain 2-like"/>
    <property type="match status" value="1"/>
</dbReference>
<dbReference type="EMBL" id="LN899821">
    <property type="protein sequence ID" value="CUV19534.1"/>
    <property type="molecule type" value="Genomic_DNA"/>
</dbReference>
<evidence type="ECO:0000256" key="1">
    <source>
        <dbReference type="ARBA" id="ARBA00004067"/>
    </source>
</evidence>
<dbReference type="AlphaFoldDB" id="A0A0S4V0K4"/>
<dbReference type="InterPro" id="IPR018239">
    <property type="entry name" value="DNA_ligase_AS"/>
</dbReference>
<dbReference type="SMART" id="SM00532">
    <property type="entry name" value="LIGANc"/>
    <property type="match status" value="1"/>
</dbReference>
<feature type="binding site" evidence="15">
    <location>
        <begin position="90"/>
        <end position="91"/>
    </location>
    <ligand>
        <name>NAD(+)</name>
        <dbReference type="ChEBI" id="CHEBI:57540"/>
    </ligand>
</feature>
<dbReference type="GO" id="GO:0005829">
    <property type="term" value="C:cytosol"/>
    <property type="evidence" value="ECO:0007669"/>
    <property type="project" value="TreeGrafter"/>
</dbReference>
<feature type="binding site" evidence="15">
    <location>
        <position position="464"/>
    </location>
    <ligand>
        <name>Zn(2+)</name>
        <dbReference type="ChEBI" id="CHEBI:29105"/>
    </ligand>
</feature>
<keyword evidence="10 15" id="KW-0520">NAD</keyword>
<dbReference type="PIRSF" id="PIRSF001604">
    <property type="entry name" value="LigA"/>
    <property type="match status" value="1"/>
</dbReference>
<comment type="cofactor">
    <cofactor evidence="15">
        <name>Mg(2+)</name>
        <dbReference type="ChEBI" id="CHEBI:18420"/>
    </cofactor>
    <cofactor evidence="15">
        <name>Mn(2+)</name>
        <dbReference type="ChEBI" id="CHEBI:29035"/>
    </cofactor>
</comment>
<dbReference type="GO" id="GO:0006260">
    <property type="term" value="P:DNA replication"/>
    <property type="evidence" value="ECO:0007669"/>
    <property type="project" value="UniProtKB-KW"/>
</dbReference>
<dbReference type="Pfam" id="PF12826">
    <property type="entry name" value="HHH_2"/>
    <property type="match status" value="1"/>
</dbReference>
<dbReference type="InterPro" id="IPR010994">
    <property type="entry name" value="RuvA_2-like"/>
</dbReference>
<evidence type="ECO:0000256" key="15">
    <source>
        <dbReference type="HAMAP-Rule" id="MF_01588"/>
    </source>
</evidence>
<reference evidence="19" key="1">
    <citation type="submission" date="2015-10" db="EMBL/GenBank/DDBJ databases">
        <authorList>
            <person name="Gilbert D.G."/>
        </authorList>
    </citation>
    <scope>NUCLEOTIDE SEQUENCE</scope>
    <source>
        <strain evidence="19">Phyl III-seqv23</strain>
    </source>
</reference>
<dbReference type="FunFam" id="2.40.50.140:FF:000012">
    <property type="entry name" value="DNA ligase"/>
    <property type="match status" value="1"/>
</dbReference>
<accession>A0A0S4V0K4</accession>
<dbReference type="InterPro" id="IPR013839">
    <property type="entry name" value="DNAligase_adenylation"/>
</dbReference>
<comment type="caution">
    <text evidence="15">Lacks conserved residue(s) required for the propagation of feature annotation.</text>
</comment>
<dbReference type="CDD" id="cd00114">
    <property type="entry name" value="LIGANc"/>
    <property type="match status" value="1"/>
</dbReference>
<proteinExistence type="inferred from homology"/>
<sequence>MSKTEHPASGASPETRAAALRATLNRYAHEYYVLDQPSVPDAEYDRLYRELEALEAEHPELRTPDSPTLRVAAAVLPEFAPVRHVVPMLSIRTETDTTAGGALDFDASVRRELGLAESDPPVEYAAELKFDGLAINLRYEKGFLVQAATRGDGATGEDVTQNIRTIRQIPLGLRPVGGAVPDVLEVRGEVYMRRDDFERLNARQRERGDKTFVNPRNTAAGAVRQLDPKMAAERPLSFFAYGLGEVAGWSGMPETHSGMLDALVAYGFPVSKERAAVKGGEGLVQFHAAIGAKRDSLPFDIDGVVYKVNSLALQRELGFRTREPRWAVAHKYPAQEALTTVESIGVQVGRTGAITPVARLVPVFVGGVTVTNATLHNEDEVRRKDVRVGDTVIVRRAGDVIPEVVAVVLERRPMEDMPGSDLFNPAQQPKHPPFELPRSCPVCGSHVVREEGEAVARCSGGLFCSAQRKEAIRHFAGRRMMDIEGLGERYIDNLVELEYVHGIADLYRLTLDDFLAMKRRADERDGVTPETVAAGKIATKWAENLLDGIRASKTPPLARFLFAMGIRHVGESTAKTLADWLGSLAIVRRAPAPLLLTLPDVGATVAEAIADFFAEPKNQQALDALLTAGVAPQGEHPPSAKLRDQLEPAELYAALGVPKLTAIRSKQLATLVPSLAQLANVDTAQLEGLPADVAASLLAWLDADDHRARLGTLDALRAELLAAMPAGAAEEGALSGRTVVLTGTLPTLSRDEAKAMLEAAGAKVSGSVSKKTDYVVAGVEAGSKLARAQELGVRVLDEAGMLALLQNPPGDSA</sequence>
<dbReference type="NCBIfam" id="NF005932">
    <property type="entry name" value="PRK07956.1"/>
    <property type="match status" value="1"/>
</dbReference>
<feature type="binding site" evidence="15">
    <location>
        <position position="443"/>
    </location>
    <ligand>
        <name>Zn(2+)</name>
        <dbReference type="ChEBI" id="CHEBI:29105"/>
    </ligand>
</feature>
<name>A0A0S4V0K4_RALSL</name>
<feature type="binding site" evidence="15">
    <location>
        <position position="150"/>
    </location>
    <ligand>
        <name>NAD(+)</name>
        <dbReference type="ChEBI" id="CHEBI:57540"/>
    </ligand>
</feature>
<dbReference type="Pfam" id="PF03120">
    <property type="entry name" value="OB_DNA_ligase"/>
    <property type="match status" value="1"/>
</dbReference>
<dbReference type="EC" id="6.5.1.2" evidence="2 15"/>
<dbReference type="Gene3D" id="1.10.287.610">
    <property type="entry name" value="Helix hairpin bin"/>
    <property type="match status" value="1"/>
</dbReference>
<evidence type="ECO:0000256" key="10">
    <source>
        <dbReference type="ARBA" id="ARBA00023027"/>
    </source>
</evidence>
<dbReference type="InterPro" id="IPR001679">
    <property type="entry name" value="DNA_ligase"/>
</dbReference>
<dbReference type="Pfam" id="PF00533">
    <property type="entry name" value="BRCT"/>
    <property type="match status" value="1"/>
</dbReference>
<evidence type="ECO:0000256" key="7">
    <source>
        <dbReference type="ARBA" id="ARBA00022763"/>
    </source>
</evidence>
<feature type="binding site" evidence="15">
    <location>
        <position position="127"/>
    </location>
    <ligand>
        <name>NAD(+)</name>
        <dbReference type="ChEBI" id="CHEBI:57540"/>
    </ligand>
</feature>
<evidence type="ECO:0000256" key="4">
    <source>
        <dbReference type="ARBA" id="ARBA00022598"/>
    </source>
</evidence>
<dbReference type="SMART" id="SM00292">
    <property type="entry name" value="BRCT"/>
    <property type="match status" value="1"/>
</dbReference>
<dbReference type="GO" id="GO:0003911">
    <property type="term" value="F:DNA ligase (NAD+) activity"/>
    <property type="evidence" value="ECO:0007669"/>
    <property type="project" value="UniProtKB-UniRule"/>
</dbReference>
<evidence type="ECO:0000256" key="13">
    <source>
        <dbReference type="ARBA" id="ARBA00034005"/>
    </source>
</evidence>
<dbReference type="InterPro" id="IPR001357">
    <property type="entry name" value="BRCT_dom"/>
</dbReference>
<dbReference type="InterPro" id="IPR041663">
    <property type="entry name" value="DisA/LigA_HHH"/>
</dbReference>
<dbReference type="SUPFAM" id="SSF56091">
    <property type="entry name" value="DNA ligase/mRNA capping enzyme, catalytic domain"/>
    <property type="match status" value="1"/>
</dbReference>
<dbReference type="PROSITE" id="PS01055">
    <property type="entry name" value="DNA_LIGASE_N1"/>
    <property type="match status" value="1"/>
</dbReference>
<dbReference type="Gene3D" id="1.10.150.20">
    <property type="entry name" value="5' to 3' exonuclease, C-terminal subdomain"/>
    <property type="match status" value="2"/>
</dbReference>
<dbReference type="InterPro" id="IPR033136">
    <property type="entry name" value="DNA_ligase_CS"/>
</dbReference>
<gene>
    <name evidence="15 19" type="primary">ligA</name>
    <name evidence="18" type="ORF">PSS4_v1_1040004</name>
    <name evidence="19" type="ORF">RUN1985_v1_100110</name>
</gene>
<dbReference type="InterPro" id="IPR004150">
    <property type="entry name" value="NAD_DNA_ligase_OB"/>
</dbReference>
<keyword evidence="7 15" id="KW-0227">DNA damage</keyword>
<dbReference type="Gene3D" id="6.20.10.30">
    <property type="match status" value="1"/>
</dbReference>
<dbReference type="InterPro" id="IPR004149">
    <property type="entry name" value="Znf_DNAligase_C4"/>
</dbReference>
<keyword evidence="8 15" id="KW-0862">Zinc</keyword>
<dbReference type="Pfam" id="PF03119">
    <property type="entry name" value="DNA_ligase_ZBD"/>
    <property type="match status" value="1"/>
</dbReference>
<protein>
    <recommendedName>
        <fullName evidence="3 15">DNA ligase</fullName>
        <ecNumber evidence="2 15">6.5.1.2</ecNumber>
    </recommendedName>
    <alternativeName>
        <fullName evidence="15">Polydeoxyribonucleotide synthase [NAD(+)]</fullName>
    </alternativeName>
</protein>
<feature type="binding site" evidence="15">
    <location>
        <begin position="41"/>
        <end position="45"/>
    </location>
    <ligand>
        <name>NAD(+)</name>
        <dbReference type="ChEBI" id="CHEBI:57540"/>
    </ligand>
</feature>
<dbReference type="PANTHER" id="PTHR23389">
    <property type="entry name" value="CHROMOSOME TRANSMISSION FIDELITY FACTOR 18"/>
    <property type="match status" value="1"/>
</dbReference>
<keyword evidence="9 15" id="KW-0460">Magnesium</keyword>
<dbReference type="InterPro" id="IPR013840">
    <property type="entry name" value="DNAligase_N"/>
</dbReference>
<comment type="catalytic activity">
    <reaction evidence="13 15 16">
        <text>NAD(+) + (deoxyribonucleotide)n-3'-hydroxyl + 5'-phospho-(deoxyribonucleotide)m = (deoxyribonucleotide)n+m + AMP + beta-nicotinamide D-nucleotide.</text>
        <dbReference type="EC" id="6.5.1.2"/>
    </reaction>
</comment>
<dbReference type="NCBIfam" id="TIGR00575">
    <property type="entry name" value="dnlj"/>
    <property type="match status" value="1"/>
</dbReference>
<organism evidence="19">
    <name type="scientific">Ralstonia solanacearum</name>
    <name type="common">Pseudomonas solanacearum</name>
    <dbReference type="NCBI Taxonomy" id="305"/>
    <lineage>
        <taxon>Bacteria</taxon>
        <taxon>Pseudomonadati</taxon>
        <taxon>Pseudomonadota</taxon>
        <taxon>Betaproteobacteria</taxon>
        <taxon>Burkholderiales</taxon>
        <taxon>Burkholderiaceae</taxon>
        <taxon>Ralstonia</taxon>
        <taxon>Ralstonia solanacearum species complex</taxon>
    </lineage>
</organism>
<evidence type="ECO:0000256" key="8">
    <source>
        <dbReference type="ARBA" id="ARBA00022833"/>
    </source>
</evidence>
<dbReference type="CDD" id="cd17748">
    <property type="entry name" value="BRCT_DNA_ligase_like"/>
    <property type="match status" value="1"/>
</dbReference>
<feature type="binding site" evidence="15">
    <location>
        <position position="189"/>
    </location>
    <ligand>
        <name>NAD(+)</name>
        <dbReference type="ChEBI" id="CHEBI:57540"/>
    </ligand>
</feature>
<dbReference type="FunFam" id="3.30.470.30:FF:000001">
    <property type="entry name" value="DNA ligase"/>
    <property type="match status" value="1"/>
</dbReference>
<evidence type="ECO:0000313" key="18">
    <source>
        <dbReference type="EMBL" id="CUV19534.1"/>
    </source>
</evidence>
<evidence type="ECO:0000256" key="3">
    <source>
        <dbReference type="ARBA" id="ARBA00013308"/>
    </source>
</evidence>
<keyword evidence="11 15" id="KW-0234">DNA repair</keyword>
<dbReference type="FunFam" id="1.10.287.610:FF:000002">
    <property type="entry name" value="DNA ligase"/>
    <property type="match status" value="1"/>
</dbReference>
<feature type="binding site" evidence="15">
    <location>
        <position position="307"/>
    </location>
    <ligand>
        <name>NAD(+)</name>
        <dbReference type="ChEBI" id="CHEBI:57540"/>
    </ligand>
</feature>
<keyword evidence="6 15" id="KW-0479">Metal-binding</keyword>
<dbReference type="Pfam" id="PF01653">
    <property type="entry name" value="DNA_ligase_aden"/>
    <property type="match status" value="1"/>
</dbReference>
<evidence type="ECO:0000256" key="6">
    <source>
        <dbReference type="ARBA" id="ARBA00022723"/>
    </source>
</evidence>
<dbReference type="HAMAP" id="MF_01588">
    <property type="entry name" value="DNA_ligase_A"/>
    <property type="match status" value="1"/>
</dbReference>
<evidence type="ECO:0000256" key="14">
    <source>
        <dbReference type="ARBA" id="ARBA00060881"/>
    </source>
</evidence>
<dbReference type="Gene3D" id="3.30.470.30">
    <property type="entry name" value="DNA ligase/mRNA capping enzyme"/>
    <property type="match status" value="1"/>
</dbReference>
<comment type="similarity">
    <text evidence="14 15">Belongs to the NAD-dependent DNA ligase family. LigA subfamily.</text>
</comment>
<dbReference type="InterPro" id="IPR012340">
    <property type="entry name" value="NA-bd_OB-fold"/>
</dbReference>
<dbReference type="FunFam" id="1.10.150.20:FF:000006">
    <property type="entry name" value="DNA ligase"/>
    <property type="match status" value="1"/>
</dbReference>
<evidence type="ECO:0000256" key="2">
    <source>
        <dbReference type="ARBA" id="ARBA00012722"/>
    </source>
</evidence>
<evidence type="ECO:0000256" key="9">
    <source>
        <dbReference type="ARBA" id="ARBA00022842"/>
    </source>
</evidence>
<dbReference type="GO" id="GO:0003677">
    <property type="term" value="F:DNA binding"/>
    <property type="evidence" value="ECO:0007669"/>
    <property type="project" value="InterPro"/>
</dbReference>
<keyword evidence="12 15" id="KW-0464">Manganese</keyword>
<evidence type="ECO:0000256" key="5">
    <source>
        <dbReference type="ARBA" id="ARBA00022705"/>
    </source>
</evidence>
<feature type="binding site" evidence="15">
    <location>
        <position position="331"/>
    </location>
    <ligand>
        <name>NAD(+)</name>
        <dbReference type="ChEBI" id="CHEBI:57540"/>
    </ligand>
</feature>
<evidence type="ECO:0000259" key="17">
    <source>
        <dbReference type="PROSITE" id="PS50172"/>
    </source>
</evidence>
<feature type="domain" description="BRCT" evidence="17">
    <location>
        <begin position="729"/>
        <end position="807"/>
    </location>
</feature>
<feature type="binding site" evidence="15">
    <location>
        <position position="440"/>
    </location>
    <ligand>
        <name>Zn(2+)</name>
        <dbReference type="ChEBI" id="CHEBI:29105"/>
    </ligand>
</feature>
<dbReference type="GO" id="GO:0006281">
    <property type="term" value="P:DNA repair"/>
    <property type="evidence" value="ECO:0007669"/>
    <property type="project" value="UniProtKB-KW"/>
</dbReference>
<dbReference type="EMBL" id="LN899824">
    <property type="protein sequence ID" value="CUV27781.1"/>
    <property type="molecule type" value="Genomic_DNA"/>
</dbReference>
<dbReference type="InterPro" id="IPR003583">
    <property type="entry name" value="Hlx-hairpin-Hlx_DNA-bd_motif"/>
</dbReference>
<keyword evidence="4 15" id="KW-0436">Ligase</keyword>
<keyword evidence="5 15" id="KW-0235">DNA replication</keyword>
<dbReference type="SUPFAM" id="SSF52113">
    <property type="entry name" value="BRCT domain"/>
    <property type="match status" value="1"/>
</dbReference>
<feature type="active site" description="N6-AMP-lysine intermediate" evidence="15">
    <location>
        <position position="129"/>
    </location>
</feature>
<comment type="function">
    <text evidence="1 15">DNA ligase that catalyzes the formation of phosphodiester linkages between 5'-phosphoryl and 3'-hydroxyl groups in double-stranded DNA using NAD as a coenzyme and as the energy source for the reaction. It is essential for DNA replication and repair of damaged DNA.</text>
</comment>
<dbReference type="Gene3D" id="3.40.50.10190">
    <property type="entry name" value="BRCT domain"/>
    <property type="match status" value="1"/>
</dbReference>
<dbReference type="GO" id="GO:0046872">
    <property type="term" value="F:metal ion binding"/>
    <property type="evidence" value="ECO:0007669"/>
    <property type="project" value="UniProtKB-KW"/>
</dbReference>
<evidence type="ECO:0000313" key="19">
    <source>
        <dbReference type="EMBL" id="CUV27781.1"/>
    </source>
</evidence>
<dbReference type="PROSITE" id="PS50172">
    <property type="entry name" value="BRCT"/>
    <property type="match status" value="1"/>
</dbReference>
<dbReference type="Gene3D" id="2.40.50.140">
    <property type="entry name" value="Nucleic acid-binding proteins"/>
    <property type="match status" value="1"/>
</dbReference>
<dbReference type="SUPFAM" id="SSF50249">
    <property type="entry name" value="Nucleic acid-binding proteins"/>
    <property type="match status" value="1"/>
</dbReference>
<dbReference type="PROSITE" id="PS01056">
    <property type="entry name" value="DNA_LIGASE_N2"/>
    <property type="match status" value="1"/>
</dbReference>